<dbReference type="AlphaFoldDB" id="A0AA38X492"/>
<feature type="transmembrane region" description="Helical" evidence="9">
    <location>
        <begin position="255"/>
        <end position="273"/>
    </location>
</feature>
<feature type="transmembrane region" description="Helical" evidence="9">
    <location>
        <begin position="499"/>
        <end position="520"/>
    </location>
</feature>
<evidence type="ECO:0000256" key="6">
    <source>
        <dbReference type="ARBA" id="ARBA00023136"/>
    </source>
</evidence>
<feature type="transmembrane region" description="Helical" evidence="9">
    <location>
        <begin position="558"/>
        <end position="579"/>
    </location>
</feature>
<keyword evidence="3 7" id="KW-0813">Transport</keyword>
<feature type="transmembrane region" description="Helical" evidence="9">
    <location>
        <begin position="369"/>
        <end position="386"/>
    </location>
</feature>
<organism evidence="10 11">
    <name type="scientific">Cladophialophora chaetospira</name>
    <dbReference type="NCBI Taxonomy" id="386627"/>
    <lineage>
        <taxon>Eukaryota</taxon>
        <taxon>Fungi</taxon>
        <taxon>Dikarya</taxon>
        <taxon>Ascomycota</taxon>
        <taxon>Pezizomycotina</taxon>
        <taxon>Eurotiomycetes</taxon>
        <taxon>Chaetothyriomycetidae</taxon>
        <taxon>Chaetothyriales</taxon>
        <taxon>Herpotrichiellaceae</taxon>
        <taxon>Cladophialophora</taxon>
    </lineage>
</organism>
<keyword evidence="6 9" id="KW-0472">Membrane</keyword>
<evidence type="ECO:0000256" key="3">
    <source>
        <dbReference type="ARBA" id="ARBA00022448"/>
    </source>
</evidence>
<dbReference type="InterPro" id="IPR036259">
    <property type="entry name" value="MFS_trans_sf"/>
</dbReference>
<accession>A0AA38X492</accession>
<dbReference type="SUPFAM" id="SSF103473">
    <property type="entry name" value="MFS general substrate transporter"/>
    <property type="match status" value="1"/>
</dbReference>
<name>A0AA38X492_9EURO</name>
<dbReference type="InterPro" id="IPR018456">
    <property type="entry name" value="PTR2_symporter_CS"/>
</dbReference>
<evidence type="ECO:0000313" key="10">
    <source>
        <dbReference type="EMBL" id="KAJ9606557.1"/>
    </source>
</evidence>
<feature type="compositionally biased region" description="Basic and acidic residues" evidence="8">
    <location>
        <begin position="18"/>
        <end position="33"/>
    </location>
</feature>
<dbReference type="Proteomes" id="UP001172673">
    <property type="component" value="Unassembled WGS sequence"/>
</dbReference>
<sequence>MSSGAGNIQPAGAVHADPSLEEKGLLDDKHQIYQDKAQASDSESSSEVLVGPNGEEYPTSEDLKTLRRTHGHVPLLLYTIAFVELCERFAYYGTTIVFSNYINWPLPPGSRTGAAGTDGQAGALGYGSQASTALVLFNSFWAYVMPMVGGYLADTFWGRYKTINVAIGIAIFGHIIILISSIPKVLERPDAAIGVFVLGLIFFGIGVGFFKSNISPLIAEQYEVSHPRPVVYTEKSGERVIHDPSLTISRIYMRYYFFINVGALVGQITMVYAEKYVGFWLAFLLPTIMFFFCPLVMIWCRNRYVKHPPTGSVLSTALHLISFAMKGKWMSPSKVGGDAFWDAAKPSNVVDKPSWMIFDDAWVDQVRRGLSACAVFLFLPVFWLSYDQMTNNLVTQAGTMKLNGLPNDLVQNLDPIALLILIPIFDKFIYPAFARAGIKFSPIRKITWGLGLGCVSMVISAIIQHYIYVKSPCGNHATDSDCIAERGPPDLIVWIQTPAYVLIAISEIFASITSLEYAFTKAPKNMRSFVTGLYWFSKAFSAALGQAFVPLAKDPLFTWLYTSIACISFVAMILFWICFRKLDKEEEALNALPDSTYRGRKNSIIDVAAIREEQVKQDKIRKAQGLGHISPQEGTVVEEKV</sequence>
<comment type="similarity">
    <text evidence="2 7">Belongs to the major facilitator superfamily. Proton-dependent oligopeptide transporter (POT/PTR) (TC 2.A.17) family.</text>
</comment>
<dbReference type="Gene3D" id="1.20.1250.20">
    <property type="entry name" value="MFS general substrate transporter like domains"/>
    <property type="match status" value="1"/>
</dbReference>
<evidence type="ECO:0000256" key="1">
    <source>
        <dbReference type="ARBA" id="ARBA00004141"/>
    </source>
</evidence>
<dbReference type="FunFam" id="1.20.1250.20:FF:000085">
    <property type="entry name" value="MFS peptide transporter Ptr2"/>
    <property type="match status" value="1"/>
</dbReference>
<feature type="transmembrane region" description="Helical" evidence="9">
    <location>
        <begin position="446"/>
        <end position="467"/>
    </location>
</feature>
<feature type="transmembrane region" description="Helical" evidence="9">
    <location>
        <begin position="416"/>
        <end position="434"/>
    </location>
</feature>
<dbReference type="GO" id="GO:0071916">
    <property type="term" value="F:dipeptide transmembrane transporter activity"/>
    <property type="evidence" value="ECO:0007669"/>
    <property type="project" value="UniProtKB-ARBA"/>
</dbReference>
<feature type="transmembrane region" description="Helical" evidence="9">
    <location>
        <begin position="191"/>
        <end position="210"/>
    </location>
</feature>
<keyword evidence="5 9" id="KW-1133">Transmembrane helix</keyword>
<dbReference type="EMBL" id="JAPDRK010000013">
    <property type="protein sequence ID" value="KAJ9606557.1"/>
    <property type="molecule type" value="Genomic_DNA"/>
</dbReference>
<gene>
    <name evidence="10" type="ORF">H2200_008565</name>
</gene>
<dbReference type="Pfam" id="PF00854">
    <property type="entry name" value="PTR2"/>
    <property type="match status" value="1"/>
</dbReference>
<keyword evidence="11" id="KW-1185">Reference proteome</keyword>
<feature type="transmembrane region" description="Helical" evidence="9">
    <location>
        <begin position="133"/>
        <end position="153"/>
    </location>
</feature>
<dbReference type="PANTHER" id="PTHR11654">
    <property type="entry name" value="OLIGOPEPTIDE TRANSPORTER-RELATED"/>
    <property type="match status" value="1"/>
</dbReference>
<reference evidence="10" key="1">
    <citation type="submission" date="2022-10" db="EMBL/GenBank/DDBJ databases">
        <title>Culturing micro-colonial fungi from biological soil crusts in the Mojave desert and describing Neophaeococcomyces mojavensis, and introducing the new genera and species Taxawa tesnikishii.</title>
        <authorList>
            <person name="Kurbessoian T."/>
            <person name="Stajich J.E."/>
        </authorList>
    </citation>
    <scope>NUCLEOTIDE SEQUENCE</scope>
    <source>
        <strain evidence="10">TK_41</strain>
    </source>
</reference>
<evidence type="ECO:0000256" key="8">
    <source>
        <dbReference type="SAM" id="MobiDB-lite"/>
    </source>
</evidence>
<dbReference type="InterPro" id="IPR000109">
    <property type="entry name" value="POT_fam"/>
</dbReference>
<evidence type="ECO:0000256" key="2">
    <source>
        <dbReference type="ARBA" id="ARBA00005982"/>
    </source>
</evidence>
<evidence type="ECO:0000256" key="5">
    <source>
        <dbReference type="ARBA" id="ARBA00022989"/>
    </source>
</evidence>
<proteinExistence type="inferred from homology"/>
<protein>
    <recommendedName>
        <fullName evidence="12">Peptide transporter ptr2</fullName>
    </recommendedName>
</protein>
<evidence type="ECO:0008006" key="12">
    <source>
        <dbReference type="Google" id="ProtNLM"/>
    </source>
</evidence>
<feature type="compositionally biased region" description="Polar residues" evidence="8">
    <location>
        <begin position="37"/>
        <end position="47"/>
    </location>
</feature>
<feature type="transmembrane region" description="Helical" evidence="9">
    <location>
        <begin position="165"/>
        <end position="185"/>
    </location>
</feature>
<feature type="transmembrane region" description="Helical" evidence="9">
    <location>
        <begin position="532"/>
        <end position="552"/>
    </location>
</feature>
<feature type="transmembrane region" description="Helical" evidence="9">
    <location>
        <begin position="279"/>
        <end position="300"/>
    </location>
</feature>
<evidence type="ECO:0000256" key="7">
    <source>
        <dbReference type="RuleBase" id="RU003755"/>
    </source>
</evidence>
<evidence type="ECO:0000256" key="4">
    <source>
        <dbReference type="ARBA" id="ARBA00022692"/>
    </source>
</evidence>
<comment type="subcellular location">
    <subcellularLocation>
        <location evidence="1 7">Membrane</location>
        <topology evidence="1 7">Multi-pass membrane protein</topology>
    </subcellularLocation>
</comment>
<dbReference type="GO" id="GO:0005886">
    <property type="term" value="C:plasma membrane"/>
    <property type="evidence" value="ECO:0007669"/>
    <property type="project" value="UniProtKB-ARBA"/>
</dbReference>
<comment type="caution">
    <text evidence="10">The sequence shown here is derived from an EMBL/GenBank/DDBJ whole genome shotgun (WGS) entry which is preliminary data.</text>
</comment>
<evidence type="ECO:0000256" key="9">
    <source>
        <dbReference type="SAM" id="Phobius"/>
    </source>
</evidence>
<feature type="region of interest" description="Disordered" evidence="8">
    <location>
        <begin position="1"/>
        <end position="60"/>
    </location>
</feature>
<keyword evidence="4 7" id="KW-0812">Transmembrane</keyword>
<evidence type="ECO:0000313" key="11">
    <source>
        <dbReference type="Proteomes" id="UP001172673"/>
    </source>
</evidence>
<dbReference type="PROSITE" id="PS01023">
    <property type="entry name" value="PTR2_2"/>
    <property type="match status" value="1"/>
</dbReference>